<name>A0A4R6V4H0_9ACTN</name>
<keyword evidence="11" id="KW-1185">Reference proteome</keyword>
<keyword evidence="6 10" id="KW-0418">Kinase</keyword>
<keyword evidence="4" id="KW-0808">Transferase</keyword>
<evidence type="ECO:0000313" key="10">
    <source>
        <dbReference type="EMBL" id="TDQ55221.1"/>
    </source>
</evidence>
<comment type="pathway">
    <text evidence="2">Cofactor biosynthesis; tetrahydrofolate biosynthesis; 2-amino-4-hydroxy-6-hydroxymethyl-7,8-dihydropteridine diphosphate from 7,8-dihydroneopterin triphosphate: step 4/4.</text>
</comment>
<evidence type="ECO:0000256" key="5">
    <source>
        <dbReference type="ARBA" id="ARBA00022741"/>
    </source>
</evidence>
<dbReference type="InterPro" id="IPR035907">
    <property type="entry name" value="Hppk_sf"/>
</dbReference>
<sequence length="174" mass="19287">MRTDWTRASRVVLALGSNQGERLENLQGAVDALFDTSGLRLVGLSPVYETAPVGGPEQDDYLNAVVVADSLLSPETLLERAQGVEEAFHRLREVRWGPRTLDVDVIAYGAETRTDPELTIPHPRAHERAFVLRPWADADPEAEIVGRGSVRELLSGLGDQEVRRRDDLVLRVPE</sequence>
<dbReference type="PANTHER" id="PTHR43071">
    <property type="entry name" value="2-AMINO-4-HYDROXY-6-HYDROXYMETHYLDIHYDROPTERIDINE PYROPHOSPHOKINASE"/>
    <property type="match status" value="1"/>
</dbReference>
<dbReference type="PANTHER" id="PTHR43071:SF1">
    <property type="entry name" value="2-AMINO-4-HYDROXY-6-HYDROXYMETHYLDIHYDROPTERIDINE PYROPHOSPHOKINASE"/>
    <property type="match status" value="1"/>
</dbReference>
<dbReference type="AlphaFoldDB" id="A0A4R6V4H0"/>
<dbReference type="GO" id="GO:0005524">
    <property type="term" value="F:ATP binding"/>
    <property type="evidence" value="ECO:0007669"/>
    <property type="project" value="UniProtKB-KW"/>
</dbReference>
<dbReference type="InterPro" id="IPR000550">
    <property type="entry name" value="Hppk"/>
</dbReference>
<dbReference type="EC" id="2.7.6.3" evidence="3"/>
<dbReference type="EMBL" id="SNYN01000001">
    <property type="protein sequence ID" value="TDQ55221.1"/>
    <property type="molecule type" value="Genomic_DNA"/>
</dbReference>
<comment type="catalytic activity">
    <reaction evidence="1">
        <text>6-hydroxymethyl-7,8-dihydropterin + ATP = (7,8-dihydropterin-6-yl)methyl diphosphate + AMP + H(+)</text>
        <dbReference type="Rhea" id="RHEA:11412"/>
        <dbReference type="ChEBI" id="CHEBI:15378"/>
        <dbReference type="ChEBI" id="CHEBI:30616"/>
        <dbReference type="ChEBI" id="CHEBI:44841"/>
        <dbReference type="ChEBI" id="CHEBI:72950"/>
        <dbReference type="ChEBI" id="CHEBI:456215"/>
        <dbReference type="EC" id="2.7.6.3"/>
    </reaction>
</comment>
<dbReference type="PROSITE" id="PS00794">
    <property type="entry name" value="HPPK"/>
    <property type="match status" value="1"/>
</dbReference>
<dbReference type="Pfam" id="PF01288">
    <property type="entry name" value="HPPK"/>
    <property type="match status" value="1"/>
</dbReference>
<evidence type="ECO:0000256" key="8">
    <source>
        <dbReference type="ARBA" id="ARBA00022909"/>
    </source>
</evidence>
<evidence type="ECO:0000256" key="2">
    <source>
        <dbReference type="ARBA" id="ARBA00005051"/>
    </source>
</evidence>
<reference evidence="10 11" key="1">
    <citation type="submission" date="2019-03" db="EMBL/GenBank/DDBJ databases">
        <title>Genomic Encyclopedia of Type Strains, Phase IV (KMG-IV): sequencing the most valuable type-strain genomes for metagenomic binning, comparative biology and taxonomic classification.</title>
        <authorList>
            <person name="Goeker M."/>
        </authorList>
    </citation>
    <scope>NUCLEOTIDE SEQUENCE [LARGE SCALE GENOMIC DNA]</scope>
    <source>
        <strain evidence="10 11">DSM 46770</strain>
    </source>
</reference>
<evidence type="ECO:0000259" key="9">
    <source>
        <dbReference type="PROSITE" id="PS00794"/>
    </source>
</evidence>
<evidence type="ECO:0000256" key="1">
    <source>
        <dbReference type="ARBA" id="ARBA00000198"/>
    </source>
</evidence>
<dbReference type="UniPathway" id="UPA00077">
    <property type="reaction ID" value="UER00155"/>
</dbReference>
<feature type="domain" description="7,8-dihydro-6-hydroxymethylpterin-pyrophosphokinase" evidence="9">
    <location>
        <begin position="95"/>
        <end position="106"/>
    </location>
</feature>
<evidence type="ECO:0000256" key="7">
    <source>
        <dbReference type="ARBA" id="ARBA00022840"/>
    </source>
</evidence>
<keyword evidence="7" id="KW-0067">ATP-binding</keyword>
<comment type="caution">
    <text evidence="10">The sequence shown here is derived from an EMBL/GenBank/DDBJ whole genome shotgun (WGS) entry which is preliminary data.</text>
</comment>
<dbReference type="SUPFAM" id="SSF55083">
    <property type="entry name" value="6-hydroxymethyl-7,8-dihydropterin pyrophosphokinase, HPPK"/>
    <property type="match status" value="1"/>
</dbReference>
<dbReference type="GO" id="GO:0003848">
    <property type="term" value="F:2-amino-4-hydroxy-6-hydroxymethyldihydropteridine diphosphokinase activity"/>
    <property type="evidence" value="ECO:0007669"/>
    <property type="project" value="UniProtKB-EC"/>
</dbReference>
<evidence type="ECO:0000313" key="11">
    <source>
        <dbReference type="Proteomes" id="UP000295281"/>
    </source>
</evidence>
<dbReference type="Proteomes" id="UP000295281">
    <property type="component" value="Unassembled WGS sequence"/>
</dbReference>
<organism evidence="10 11">
    <name type="scientific">Actinorugispora endophytica</name>
    <dbReference type="NCBI Taxonomy" id="1605990"/>
    <lineage>
        <taxon>Bacteria</taxon>
        <taxon>Bacillati</taxon>
        <taxon>Actinomycetota</taxon>
        <taxon>Actinomycetes</taxon>
        <taxon>Streptosporangiales</taxon>
        <taxon>Nocardiopsidaceae</taxon>
        <taxon>Actinorugispora</taxon>
    </lineage>
</organism>
<dbReference type="Gene3D" id="3.30.70.560">
    <property type="entry name" value="7,8-Dihydro-6-hydroxymethylpterin-pyrophosphokinase HPPK"/>
    <property type="match status" value="1"/>
</dbReference>
<dbReference type="RefSeq" id="WP_133739775.1">
    <property type="nucleotide sequence ID" value="NZ_SNYN01000001.1"/>
</dbReference>
<keyword evidence="8" id="KW-0289">Folate biosynthesis</keyword>
<dbReference type="GO" id="GO:0046656">
    <property type="term" value="P:folic acid biosynthetic process"/>
    <property type="evidence" value="ECO:0007669"/>
    <property type="project" value="UniProtKB-KW"/>
</dbReference>
<dbReference type="OrthoDB" id="9808041at2"/>
<keyword evidence="5" id="KW-0547">Nucleotide-binding</keyword>
<dbReference type="CDD" id="cd00483">
    <property type="entry name" value="HPPK"/>
    <property type="match status" value="1"/>
</dbReference>
<evidence type="ECO:0000256" key="4">
    <source>
        <dbReference type="ARBA" id="ARBA00022679"/>
    </source>
</evidence>
<dbReference type="NCBIfam" id="TIGR01498">
    <property type="entry name" value="folK"/>
    <property type="match status" value="1"/>
</dbReference>
<evidence type="ECO:0000256" key="3">
    <source>
        <dbReference type="ARBA" id="ARBA00013253"/>
    </source>
</evidence>
<dbReference type="GO" id="GO:0046654">
    <property type="term" value="P:tetrahydrofolate biosynthetic process"/>
    <property type="evidence" value="ECO:0007669"/>
    <property type="project" value="UniProtKB-UniPathway"/>
</dbReference>
<gene>
    <name evidence="10" type="ORF">EV190_101546</name>
</gene>
<protein>
    <recommendedName>
        <fullName evidence="3">2-amino-4-hydroxy-6-hydroxymethyldihydropteridine diphosphokinase</fullName>
        <ecNumber evidence="3">2.7.6.3</ecNumber>
    </recommendedName>
</protein>
<proteinExistence type="predicted"/>
<accession>A0A4R6V4H0</accession>
<dbReference type="GO" id="GO:0016301">
    <property type="term" value="F:kinase activity"/>
    <property type="evidence" value="ECO:0007669"/>
    <property type="project" value="UniProtKB-KW"/>
</dbReference>
<evidence type="ECO:0000256" key="6">
    <source>
        <dbReference type="ARBA" id="ARBA00022777"/>
    </source>
</evidence>